<name>A0A6A4GYS8_9AGAR</name>
<evidence type="ECO:0000259" key="1">
    <source>
        <dbReference type="Pfam" id="PF00561"/>
    </source>
</evidence>
<sequence length="282" mass="32027">MPFVEVSTSTGRIKFHYTISTPDCSMAKQINPDLPVVLFFHAFAFHTMFHSQFSDPMLRKFNLIVFDLRWHGDTESDTIPDRYGQEEAAEDVIAFMDALQLPPCHFVSIDIGSTIALQITVTNPQRALSLLIMSHICLEELPDVASGRTELYDLYISGLPGADLDVAFGYSQYAFSNNMSNLAQAVFASILTPNLRNWSPDHRDEYRLATYDFFIRRKAHSQELLSRITCPVKLLYGRGSVVYSENYTERLMENLQAANVKVICYAVPNAPHYLCVDHGRRN</sequence>
<dbReference type="AlphaFoldDB" id="A0A6A4GYS8"/>
<dbReference type="Pfam" id="PF00561">
    <property type="entry name" value="Abhydrolase_1"/>
    <property type="match status" value="1"/>
</dbReference>
<dbReference type="EMBL" id="ML769640">
    <property type="protein sequence ID" value="KAE9390941.1"/>
    <property type="molecule type" value="Genomic_DNA"/>
</dbReference>
<dbReference type="GO" id="GO:0046464">
    <property type="term" value="P:acylglycerol catabolic process"/>
    <property type="evidence" value="ECO:0007669"/>
    <property type="project" value="TreeGrafter"/>
</dbReference>
<dbReference type="OrthoDB" id="19657at2759"/>
<evidence type="ECO:0000313" key="3">
    <source>
        <dbReference type="Proteomes" id="UP000799118"/>
    </source>
</evidence>
<dbReference type="PANTHER" id="PTHR43798">
    <property type="entry name" value="MONOACYLGLYCEROL LIPASE"/>
    <property type="match status" value="1"/>
</dbReference>
<organism evidence="2 3">
    <name type="scientific">Gymnopus androsaceus JB14</name>
    <dbReference type="NCBI Taxonomy" id="1447944"/>
    <lineage>
        <taxon>Eukaryota</taxon>
        <taxon>Fungi</taxon>
        <taxon>Dikarya</taxon>
        <taxon>Basidiomycota</taxon>
        <taxon>Agaricomycotina</taxon>
        <taxon>Agaricomycetes</taxon>
        <taxon>Agaricomycetidae</taxon>
        <taxon>Agaricales</taxon>
        <taxon>Marasmiineae</taxon>
        <taxon>Omphalotaceae</taxon>
        <taxon>Gymnopus</taxon>
    </lineage>
</organism>
<proteinExistence type="predicted"/>
<dbReference type="InterPro" id="IPR029058">
    <property type="entry name" value="AB_hydrolase_fold"/>
</dbReference>
<dbReference type="Gene3D" id="3.40.50.1820">
    <property type="entry name" value="alpha/beta hydrolase"/>
    <property type="match status" value="1"/>
</dbReference>
<dbReference type="InterPro" id="IPR050266">
    <property type="entry name" value="AB_hydrolase_sf"/>
</dbReference>
<feature type="domain" description="AB hydrolase-1" evidence="1">
    <location>
        <begin position="35"/>
        <end position="135"/>
    </location>
</feature>
<evidence type="ECO:0000313" key="2">
    <source>
        <dbReference type="EMBL" id="KAE9390941.1"/>
    </source>
</evidence>
<keyword evidence="3" id="KW-1185">Reference proteome</keyword>
<accession>A0A6A4GYS8</accession>
<dbReference type="SUPFAM" id="SSF53474">
    <property type="entry name" value="alpha/beta-Hydrolases"/>
    <property type="match status" value="1"/>
</dbReference>
<gene>
    <name evidence="2" type="ORF">BT96DRAFT_1024299</name>
</gene>
<reference evidence="2" key="1">
    <citation type="journal article" date="2019" name="Environ. Microbiol.">
        <title>Fungal ecological strategies reflected in gene transcription - a case study of two litter decomposers.</title>
        <authorList>
            <person name="Barbi F."/>
            <person name="Kohler A."/>
            <person name="Barry K."/>
            <person name="Baskaran P."/>
            <person name="Daum C."/>
            <person name="Fauchery L."/>
            <person name="Ihrmark K."/>
            <person name="Kuo A."/>
            <person name="LaButti K."/>
            <person name="Lipzen A."/>
            <person name="Morin E."/>
            <person name="Grigoriev I.V."/>
            <person name="Henrissat B."/>
            <person name="Lindahl B."/>
            <person name="Martin F."/>
        </authorList>
    </citation>
    <scope>NUCLEOTIDE SEQUENCE</scope>
    <source>
        <strain evidence="2">JB14</strain>
    </source>
</reference>
<dbReference type="GO" id="GO:0047372">
    <property type="term" value="F:monoacylglycerol lipase activity"/>
    <property type="evidence" value="ECO:0007669"/>
    <property type="project" value="TreeGrafter"/>
</dbReference>
<protein>
    <submittedName>
        <fullName evidence="2">Alpha/beta-hydrolase</fullName>
    </submittedName>
</protein>
<dbReference type="Proteomes" id="UP000799118">
    <property type="component" value="Unassembled WGS sequence"/>
</dbReference>
<dbReference type="InterPro" id="IPR000073">
    <property type="entry name" value="AB_hydrolase_1"/>
</dbReference>
<dbReference type="PANTHER" id="PTHR43798:SF33">
    <property type="entry name" value="HYDROLASE, PUTATIVE (AFU_ORTHOLOGUE AFUA_2G14860)-RELATED"/>
    <property type="match status" value="1"/>
</dbReference>
<dbReference type="GO" id="GO:0016020">
    <property type="term" value="C:membrane"/>
    <property type="evidence" value="ECO:0007669"/>
    <property type="project" value="TreeGrafter"/>
</dbReference>